<protein>
    <submittedName>
        <fullName evidence="1">Uncharacterized protein</fullName>
    </submittedName>
</protein>
<evidence type="ECO:0000313" key="1">
    <source>
        <dbReference type="EMBL" id="KIP21646.1"/>
    </source>
</evidence>
<sequence>MKRTHLSGTEPKMKFYFGVKGRTLTEAKQQLEQLETAMMACVFELIGGNFTDSII</sequence>
<accession>A0A0D0H0T0</accession>
<name>A0A0D0H0T0_9BACL</name>
<dbReference type="RefSeq" id="WP_160289321.1">
    <property type="nucleotide sequence ID" value="NZ_JXTG01000004.1"/>
</dbReference>
<comment type="caution">
    <text evidence="1">The sequence shown here is derived from an EMBL/GenBank/DDBJ whole genome shotgun (WGS) entry which is preliminary data.</text>
</comment>
<organism evidence="1 2">
    <name type="scientific">Anoxybacillus ayderensis</name>
    <dbReference type="NCBI Taxonomy" id="265546"/>
    <lineage>
        <taxon>Bacteria</taxon>
        <taxon>Bacillati</taxon>
        <taxon>Bacillota</taxon>
        <taxon>Bacilli</taxon>
        <taxon>Bacillales</taxon>
        <taxon>Anoxybacillaceae</taxon>
        <taxon>Anoxybacillus</taxon>
    </lineage>
</organism>
<proteinExistence type="predicted"/>
<dbReference type="Proteomes" id="UP000032047">
    <property type="component" value="Unassembled WGS sequence"/>
</dbReference>
<dbReference type="EMBL" id="JXTG01000004">
    <property type="protein sequence ID" value="KIP21646.1"/>
    <property type="molecule type" value="Genomic_DNA"/>
</dbReference>
<gene>
    <name evidence="1" type="ORF">JV16_01325</name>
</gene>
<dbReference type="AlphaFoldDB" id="A0A0D0H0T0"/>
<evidence type="ECO:0000313" key="2">
    <source>
        <dbReference type="Proteomes" id="UP000032047"/>
    </source>
</evidence>
<dbReference type="PATRIC" id="fig|265546.4.peg.1323"/>
<keyword evidence="2" id="KW-1185">Reference proteome</keyword>
<reference evidence="1 2" key="1">
    <citation type="submission" date="2015-01" db="EMBL/GenBank/DDBJ databases">
        <title>Genome sequence of Anoxybacillus ayderensis strain AB04.</title>
        <authorList>
            <person name="Belduz A.O."/>
            <person name="Canakci S."/>
            <person name="Chan K.-G."/>
            <person name="Kahar U.M."/>
            <person name="Yaakob A.S."/>
            <person name="Chan C.S."/>
            <person name="Goh K.M."/>
        </authorList>
    </citation>
    <scope>NUCLEOTIDE SEQUENCE [LARGE SCALE GENOMIC DNA]</scope>
    <source>
        <strain evidence="1 2">AB04</strain>
    </source>
</reference>